<gene>
    <name evidence="1" type="ORF">WISP_29326</name>
</gene>
<proteinExistence type="predicted"/>
<keyword evidence="2" id="KW-1185">Reference proteome</keyword>
<sequence>MLSLEHPSNEERLSELGLFSLDKSRLRVDLINVCNYLKERASGRWTQALPGRAWQWGKGQWAETDAQKHLNMRRNFFTGRVTKHWNTLPREAVESPSLEIPNNHLDTILCHVF</sequence>
<organism evidence="1 2">
    <name type="scientific">Willisornis vidua</name>
    <name type="common">Xingu scale-backed antbird</name>
    <dbReference type="NCBI Taxonomy" id="1566151"/>
    <lineage>
        <taxon>Eukaryota</taxon>
        <taxon>Metazoa</taxon>
        <taxon>Chordata</taxon>
        <taxon>Craniata</taxon>
        <taxon>Vertebrata</taxon>
        <taxon>Euteleostomi</taxon>
        <taxon>Archelosauria</taxon>
        <taxon>Archosauria</taxon>
        <taxon>Dinosauria</taxon>
        <taxon>Saurischia</taxon>
        <taxon>Theropoda</taxon>
        <taxon>Coelurosauria</taxon>
        <taxon>Aves</taxon>
        <taxon>Neognathae</taxon>
        <taxon>Neoaves</taxon>
        <taxon>Telluraves</taxon>
        <taxon>Australaves</taxon>
        <taxon>Passeriformes</taxon>
        <taxon>Thamnophilidae</taxon>
        <taxon>Willisornis</taxon>
    </lineage>
</organism>
<name>A0ABQ9DNL6_9PASS</name>
<accession>A0ABQ9DNL6</accession>
<dbReference type="Proteomes" id="UP001145742">
    <property type="component" value="Unassembled WGS sequence"/>
</dbReference>
<comment type="caution">
    <text evidence="1">The sequence shown here is derived from an EMBL/GenBank/DDBJ whole genome shotgun (WGS) entry which is preliminary data.</text>
</comment>
<protein>
    <submittedName>
        <fullName evidence="1">Uncharacterized protein</fullName>
    </submittedName>
</protein>
<evidence type="ECO:0000313" key="1">
    <source>
        <dbReference type="EMBL" id="KAJ7424279.1"/>
    </source>
</evidence>
<reference evidence="1" key="1">
    <citation type="submission" date="2019-10" db="EMBL/GenBank/DDBJ databases">
        <authorList>
            <person name="Soares A.E.R."/>
            <person name="Aleixo A."/>
            <person name="Schneider P."/>
            <person name="Miyaki C.Y."/>
            <person name="Schneider M.P."/>
            <person name="Mello C."/>
            <person name="Vasconcelos A.T.R."/>
        </authorList>
    </citation>
    <scope>NUCLEOTIDE SEQUENCE</scope>
    <source>
        <tissue evidence="1">Muscle</tissue>
    </source>
</reference>
<dbReference type="EMBL" id="WHWB01032720">
    <property type="protein sequence ID" value="KAJ7424279.1"/>
    <property type="molecule type" value="Genomic_DNA"/>
</dbReference>
<evidence type="ECO:0000313" key="2">
    <source>
        <dbReference type="Proteomes" id="UP001145742"/>
    </source>
</evidence>